<comment type="subcellular location">
    <subcellularLocation>
        <location evidence="1">Membrane</location>
        <topology evidence="1">Multi-pass membrane protein</topology>
    </subcellularLocation>
</comment>
<evidence type="ECO:0000256" key="3">
    <source>
        <dbReference type="ARBA" id="ARBA00022448"/>
    </source>
</evidence>
<comment type="similarity">
    <text evidence="2">Belongs to the TMEM175 family.</text>
</comment>
<dbReference type="Pfam" id="PF06736">
    <property type="entry name" value="TMEM175"/>
    <property type="match status" value="1"/>
</dbReference>
<sequence>MTQDLEHPPHHLGRRHLERLVMLSDGVFAIAITLSALEIKPDTGEGVSLWQAWSLSLLVYFMSFVLIGAIWLVHRRIVSWLNHIDTAGTVISMVLLSLVALVPVVIRYALTHPQRHDGFLAYSLLFVLLYLTLAVLLAYLTHGVKMAVHAPPSEAQQLLAKLGFAVLVFSAAALYLQGWIVAAIVCALAAVPLRWVAWRRESKAAEAR</sequence>
<feature type="transmembrane region" description="Helical" evidence="13">
    <location>
        <begin position="162"/>
        <end position="193"/>
    </location>
</feature>
<keyword evidence="11" id="KW-0407">Ion channel</keyword>
<feature type="transmembrane region" description="Helical" evidence="13">
    <location>
        <begin position="119"/>
        <end position="142"/>
    </location>
</feature>
<dbReference type="InterPro" id="IPR010617">
    <property type="entry name" value="TMEM175-like"/>
</dbReference>
<comment type="caution">
    <text evidence="14">The sequence shown here is derived from an EMBL/GenBank/DDBJ whole genome shotgun (WGS) entry which is preliminary data.</text>
</comment>
<evidence type="ECO:0000256" key="11">
    <source>
        <dbReference type="ARBA" id="ARBA00023303"/>
    </source>
</evidence>
<evidence type="ECO:0000256" key="6">
    <source>
        <dbReference type="ARBA" id="ARBA00022826"/>
    </source>
</evidence>
<dbReference type="RefSeq" id="WP_204636046.1">
    <property type="nucleotide sequence ID" value="NZ_JADIKC010000004.1"/>
</dbReference>
<keyword evidence="9" id="KW-0406">Ion transport</keyword>
<feature type="transmembrane region" description="Helical" evidence="13">
    <location>
        <begin position="49"/>
        <end position="74"/>
    </location>
</feature>
<dbReference type="EMBL" id="JADIKC010000004">
    <property type="protein sequence ID" value="MBM7121583.1"/>
    <property type="molecule type" value="Genomic_DNA"/>
</dbReference>
<evidence type="ECO:0000313" key="14">
    <source>
        <dbReference type="EMBL" id="MBM7121583.1"/>
    </source>
</evidence>
<evidence type="ECO:0000256" key="10">
    <source>
        <dbReference type="ARBA" id="ARBA00023136"/>
    </source>
</evidence>
<evidence type="ECO:0000256" key="5">
    <source>
        <dbReference type="ARBA" id="ARBA00022692"/>
    </source>
</evidence>
<comment type="catalytic activity">
    <reaction evidence="12">
        <text>K(+)(in) = K(+)(out)</text>
        <dbReference type="Rhea" id="RHEA:29463"/>
        <dbReference type="ChEBI" id="CHEBI:29103"/>
    </reaction>
</comment>
<evidence type="ECO:0000256" key="8">
    <source>
        <dbReference type="ARBA" id="ARBA00022989"/>
    </source>
</evidence>
<protein>
    <submittedName>
        <fullName evidence="14">DUF1211 domain-containing protein</fullName>
    </submittedName>
</protein>
<evidence type="ECO:0000256" key="12">
    <source>
        <dbReference type="ARBA" id="ARBA00034430"/>
    </source>
</evidence>
<dbReference type="Proteomes" id="UP001430065">
    <property type="component" value="Unassembled WGS sequence"/>
</dbReference>
<keyword evidence="4" id="KW-0633">Potassium transport</keyword>
<feature type="transmembrane region" description="Helical" evidence="13">
    <location>
        <begin position="86"/>
        <end position="110"/>
    </location>
</feature>
<feature type="transmembrane region" description="Helical" evidence="13">
    <location>
        <begin position="20"/>
        <end position="37"/>
    </location>
</feature>
<evidence type="ECO:0000256" key="7">
    <source>
        <dbReference type="ARBA" id="ARBA00022958"/>
    </source>
</evidence>
<evidence type="ECO:0000256" key="2">
    <source>
        <dbReference type="ARBA" id="ARBA00006920"/>
    </source>
</evidence>
<keyword evidence="15" id="KW-1185">Reference proteome</keyword>
<keyword evidence="7" id="KW-0630">Potassium</keyword>
<gene>
    <name evidence="14" type="ORF">ISP20_10490</name>
</gene>
<proteinExistence type="inferred from homology"/>
<evidence type="ECO:0000256" key="1">
    <source>
        <dbReference type="ARBA" id="ARBA00004141"/>
    </source>
</evidence>
<keyword evidence="5 13" id="KW-0812">Transmembrane</keyword>
<organism evidence="14 15">
    <name type="scientific">Dyella kyungheensis</name>
    <dbReference type="NCBI Taxonomy" id="1242174"/>
    <lineage>
        <taxon>Bacteria</taxon>
        <taxon>Pseudomonadati</taxon>
        <taxon>Pseudomonadota</taxon>
        <taxon>Gammaproteobacteria</taxon>
        <taxon>Lysobacterales</taxon>
        <taxon>Rhodanobacteraceae</taxon>
        <taxon>Dyella</taxon>
    </lineage>
</organism>
<keyword evidence="10 13" id="KW-0472">Membrane</keyword>
<evidence type="ECO:0000256" key="9">
    <source>
        <dbReference type="ARBA" id="ARBA00023065"/>
    </source>
</evidence>
<keyword evidence="8 13" id="KW-1133">Transmembrane helix</keyword>
<name>A0ABS2JU35_9GAMM</name>
<evidence type="ECO:0000256" key="4">
    <source>
        <dbReference type="ARBA" id="ARBA00022538"/>
    </source>
</evidence>
<keyword evidence="3" id="KW-0813">Transport</keyword>
<keyword evidence="6" id="KW-0631">Potassium channel</keyword>
<evidence type="ECO:0000256" key="13">
    <source>
        <dbReference type="SAM" id="Phobius"/>
    </source>
</evidence>
<accession>A0ABS2JU35</accession>
<reference evidence="14 15" key="1">
    <citation type="submission" date="2020-10" db="EMBL/GenBank/DDBJ databases">
        <title>Phylogeny of dyella-like bacteria.</title>
        <authorList>
            <person name="Fu J."/>
        </authorList>
    </citation>
    <scope>NUCLEOTIDE SEQUENCE [LARGE SCALE GENOMIC DNA]</scope>
    <source>
        <strain evidence="14 15">THG-B117</strain>
    </source>
</reference>
<evidence type="ECO:0000313" key="15">
    <source>
        <dbReference type="Proteomes" id="UP001430065"/>
    </source>
</evidence>